<dbReference type="GO" id="GO:0009788">
    <property type="term" value="P:negative regulation of abscisic acid-activated signaling pathway"/>
    <property type="evidence" value="ECO:0007669"/>
    <property type="project" value="InterPro"/>
</dbReference>
<proteinExistence type="predicted"/>
<comment type="caution">
    <text evidence="9">The sequence shown here is derived from an EMBL/GenBank/DDBJ whole genome shotgun (WGS) entry which is preliminary data.</text>
</comment>
<dbReference type="InterPro" id="IPR044246">
    <property type="entry name" value="ZFP3-like"/>
</dbReference>
<keyword evidence="5" id="KW-0539">Nucleus</keyword>
<keyword evidence="10" id="KW-1185">Reference proteome</keyword>
<evidence type="ECO:0000256" key="1">
    <source>
        <dbReference type="ARBA" id="ARBA00004123"/>
    </source>
</evidence>
<keyword evidence="3 6" id="KW-0863">Zinc-finger</keyword>
<keyword evidence="4" id="KW-0862">Zinc</keyword>
<dbReference type="AlphaFoldDB" id="A0A8J5ILA9"/>
<feature type="region of interest" description="Disordered" evidence="7">
    <location>
        <begin position="122"/>
        <end position="142"/>
    </location>
</feature>
<name>A0A8J5ILA9_ZINOF</name>
<evidence type="ECO:0000259" key="8">
    <source>
        <dbReference type="PROSITE" id="PS50157"/>
    </source>
</evidence>
<accession>A0A8J5ILA9</accession>
<dbReference type="InterPro" id="IPR013087">
    <property type="entry name" value="Znf_C2H2_type"/>
</dbReference>
<evidence type="ECO:0000256" key="6">
    <source>
        <dbReference type="PROSITE-ProRule" id="PRU00042"/>
    </source>
</evidence>
<dbReference type="OrthoDB" id="1933825at2759"/>
<evidence type="ECO:0000256" key="5">
    <source>
        <dbReference type="ARBA" id="ARBA00023242"/>
    </source>
</evidence>
<protein>
    <recommendedName>
        <fullName evidence="8">C2H2-type domain-containing protein</fullName>
    </recommendedName>
</protein>
<evidence type="ECO:0000313" key="9">
    <source>
        <dbReference type="EMBL" id="KAG6536990.1"/>
    </source>
</evidence>
<evidence type="ECO:0000256" key="2">
    <source>
        <dbReference type="ARBA" id="ARBA00022723"/>
    </source>
</evidence>
<feature type="domain" description="C2H2-type" evidence="8">
    <location>
        <begin position="107"/>
        <end position="134"/>
    </location>
</feature>
<evidence type="ECO:0000256" key="7">
    <source>
        <dbReference type="SAM" id="MobiDB-lite"/>
    </source>
</evidence>
<evidence type="ECO:0000256" key="3">
    <source>
        <dbReference type="ARBA" id="ARBA00022771"/>
    </source>
</evidence>
<dbReference type="EMBL" id="JACMSC010000001">
    <property type="protein sequence ID" value="KAG6536990.1"/>
    <property type="molecule type" value="Genomic_DNA"/>
</dbReference>
<dbReference type="PANTHER" id="PTHR47287:SF15">
    <property type="entry name" value="ZINC FINGER PROTEIN 3-LIKE"/>
    <property type="match status" value="1"/>
</dbReference>
<dbReference type="GO" id="GO:0008270">
    <property type="term" value="F:zinc ion binding"/>
    <property type="evidence" value="ECO:0007669"/>
    <property type="project" value="UniProtKB-KW"/>
</dbReference>
<keyword evidence="2" id="KW-0479">Metal-binding</keyword>
<dbReference type="Proteomes" id="UP000734854">
    <property type="component" value="Unassembled WGS sequence"/>
</dbReference>
<gene>
    <name evidence="9" type="ORF">ZIOFF_002068</name>
</gene>
<evidence type="ECO:0000256" key="4">
    <source>
        <dbReference type="ARBA" id="ARBA00022833"/>
    </source>
</evidence>
<reference evidence="9 10" key="1">
    <citation type="submission" date="2020-08" db="EMBL/GenBank/DDBJ databases">
        <title>Plant Genome Project.</title>
        <authorList>
            <person name="Zhang R.-G."/>
        </authorList>
    </citation>
    <scope>NUCLEOTIDE SEQUENCE [LARGE SCALE GENOMIC DNA]</scope>
    <source>
        <tissue evidence="9">Rhizome</tissue>
    </source>
</reference>
<evidence type="ECO:0000313" key="10">
    <source>
        <dbReference type="Proteomes" id="UP000734854"/>
    </source>
</evidence>
<dbReference type="PROSITE" id="PS00028">
    <property type="entry name" value="ZINC_FINGER_C2H2_1"/>
    <property type="match status" value="1"/>
</dbReference>
<dbReference type="GO" id="GO:0005634">
    <property type="term" value="C:nucleus"/>
    <property type="evidence" value="ECO:0007669"/>
    <property type="project" value="UniProtKB-SubCell"/>
</dbReference>
<organism evidence="9 10">
    <name type="scientific">Zingiber officinale</name>
    <name type="common">Ginger</name>
    <name type="synonym">Amomum zingiber</name>
    <dbReference type="NCBI Taxonomy" id="94328"/>
    <lineage>
        <taxon>Eukaryota</taxon>
        <taxon>Viridiplantae</taxon>
        <taxon>Streptophyta</taxon>
        <taxon>Embryophyta</taxon>
        <taxon>Tracheophyta</taxon>
        <taxon>Spermatophyta</taxon>
        <taxon>Magnoliopsida</taxon>
        <taxon>Liliopsida</taxon>
        <taxon>Zingiberales</taxon>
        <taxon>Zingiberaceae</taxon>
        <taxon>Zingiber</taxon>
    </lineage>
</organism>
<dbReference type="PANTHER" id="PTHR47287">
    <property type="entry name" value="C2H2 AND C2HC ZINC FINGERS SUPERFAMILY PROTEIN"/>
    <property type="match status" value="1"/>
</dbReference>
<sequence length="260" mass="28562">MEACRLLFYSAAKNTADREREIMESIVVMEKKKEKQQLEFHEKSLELSLNNKDNILGEEMASSSSSMARLFELNLIKSLESVPEPALARAPPLPPPEELQESQSRVFSCNYCHRKFYSSQALGGHQNAHKRERSLAKTGGSGGNGSLVDVSHFSSDTAAMQLHGLYSGRPLGIQAHSMIHKSLYDASLGALNEHHGWRWAGMGIGQQTGAARLDGNMRPPAGFAARFNEPEAAIAGGNRWAGTDEANEEELQKVDLTLKL</sequence>
<comment type="subcellular location">
    <subcellularLocation>
        <location evidence="1">Nucleus</location>
    </subcellularLocation>
</comment>
<dbReference type="PROSITE" id="PS50157">
    <property type="entry name" value="ZINC_FINGER_C2H2_2"/>
    <property type="match status" value="1"/>
</dbReference>